<dbReference type="SUPFAM" id="SSF54373">
    <property type="entry name" value="FAD-linked reductases, C-terminal domain"/>
    <property type="match status" value="1"/>
</dbReference>
<dbReference type="InterPro" id="IPR001613">
    <property type="entry name" value="Flavin_amine_oxidase"/>
</dbReference>
<sequence length="373" mass="40909">MPSGKPGNDLFVFDDNTIVGDEDQVPASAEFADELTASLEALDAVGASLGTEPWSSPEVHELDRITVAQWLDKNVKHPYVRAFHNTFVNILNGADPAEVSMAYWAYFAHQGEGINSLIATKTGAQSEWFIGGMGSVSEKIAERLGAALHLDCPVTRIVQDDSGVTACSGDKRFHAKYVILATPPSAGGRIAFDPPLPNRRSQLQLRAPMGRLTKIQVRYQEPFWREHAYSGAILECGDISFWIFDGSKPTDTLSSIVGFAGGSDFDRWAAYSPSEREEKFLSTLEKHFGESARKYEYYHETSWPEQPWTWGAPVTYMPPGLLSSTGSALREPIGRIHFAGTEASPMWSGYIEGGLRAGRIAADEVSRRLAGES</sequence>
<feature type="domain" description="Amine oxidase" evidence="4">
    <location>
        <begin position="21"/>
        <end position="365"/>
    </location>
</feature>
<keyword evidence="3" id="KW-0560">Oxidoreductase</keyword>
<accession>A0ABS6I0J5</accession>
<organism evidence="5 6">
    <name type="scientific">Mycolicibacterium goodii</name>
    <name type="common">Mycobacterium goodii</name>
    <dbReference type="NCBI Taxonomy" id="134601"/>
    <lineage>
        <taxon>Bacteria</taxon>
        <taxon>Bacillati</taxon>
        <taxon>Actinomycetota</taxon>
        <taxon>Actinomycetes</taxon>
        <taxon>Mycobacteriales</taxon>
        <taxon>Mycobacteriaceae</taxon>
        <taxon>Mycolicibacterium</taxon>
    </lineage>
</organism>
<comment type="caution">
    <text evidence="5">The sequence shown here is derived from an EMBL/GenBank/DDBJ whole genome shotgun (WGS) entry which is preliminary data.</text>
</comment>
<dbReference type="PRINTS" id="PR00757">
    <property type="entry name" value="AMINEOXDASEF"/>
</dbReference>
<dbReference type="PANTHER" id="PTHR43563:SF1">
    <property type="entry name" value="AMINE OXIDASE [FLAVIN-CONTAINING] B"/>
    <property type="match status" value="1"/>
</dbReference>
<dbReference type="InterPro" id="IPR036188">
    <property type="entry name" value="FAD/NAD-bd_sf"/>
</dbReference>
<dbReference type="EMBL" id="JAHBOM010000054">
    <property type="protein sequence ID" value="MBU8827725.1"/>
    <property type="molecule type" value="Genomic_DNA"/>
</dbReference>
<reference evidence="5 6" key="1">
    <citation type="submission" date="2021-05" db="EMBL/GenBank/DDBJ databases">
        <title>Draft Genome Sequences of Clinical Respiratory Isolates of Mycobacterium goodii Recovered in Ireland.</title>
        <authorList>
            <person name="Flanagan P.R."/>
            <person name="Mok S."/>
            <person name="Roycroft E."/>
            <person name="Rogers T.R."/>
            <person name="Fitzgibbon M."/>
        </authorList>
    </citation>
    <scope>NUCLEOTIDE SEQUENCE [LARGE SCALE GENOMIC DNA]</scope>
    <source>
        <strain evidence="5 6">14IE55</strain>
    </source>
</reference>
<evidence type="ECO:0000256" key="1">
    <source>
        <dbReference type="ARBA" id="ARBA00001974"/>
    </source>
</evidence>
<evidence type="ECO:0000256" key="2">
    <source>
        <dbReference type="ARBA" id="ARBA00005995"/>
    </source>
</evidence>
<evidence type="ECO:0000313" key="5">
    <source>
        <dbReference type="EMBL" id="MBU8827725.1"/>
    </source>
</evidence>
<keyword evidence="6" id="KW-1185">Reference proteome</keyword>
<evidence type="ECO:0000313" key="6">
    <source>
        <dbReference type="Proteomes" id="UP000696413"/>
    </source>
</evidence>
<dbReference type="Proteomes" id="UP000696413">
    <property type="component" value="Unassembled WGS sequence"/>
</dbReference>
<dbReference type="SUPFAM" id="SSF51905">
    <property type="entry name" value="FAD/NAD(P)-binding domain"/>
    <property type="match status" value="1"/>
</dbReference>
<dbReference type="Gene3D" id="3.50.50.60">
    <property type="entry name" value="FAD/NAD(P)-binding domain"/>
    <property type="match status" value="1"/>
</dbReference>
<proteinExistence type="inferred from homology"/>
<comment type="cofactor">
    <cofactor evidence="1">
        <name>FAD</name>
        <dbReference type="ChEBI" id="CHEBI:57692"/>
    </cofactor>
</comment>
<evidence type="ECO:0000256" key="3">
    <source>
        <dbReference type="ARBA" id="ARBA00023002"/>
    </source>
</evidence>
<dbReference type="Pfam" id="PF01593">
    <property type="entry name" value="Amino_oxidase"/>
    <property type="match status" value="1"/>
</dbReference>
<dbReference type="InterPro" id="IPR050703">
    <property type="entry name" value="Flavin_MAO"/>
</dbReference>
<dbReference type="Gene3D" id="3.90.660.10">
    <property type="match status" value="1"/>
</dbReference>
<evidence type="ECO:0000259" key="4">
    <source>
        <dbReference type="Pfam" id="PF01593"/>
    </source>
</evidence>
<name>A0ABS6I0J5_MYCGD</name>
<dbReference type="InterPro" id="IPR002937">
    <property type="entry name" value="Amino_oxidase"/>
</dbReference>
<dbReference type="PANTHER" id="PTHR43563">
    <property type="entry name" value="AMINE OXIDASE"/>
    <property type="match status" value="1"/>
</dbReference>
<gene>
    <name evidence="5" type="ORF">KL859_33285</name>
</gene>
<protein>
    <submittedName>
        <fullName evidence="5">FAD-dependent oxidoreductase</fullName>
    </submittedName>
</protein>
<comment type="similarity">
    <text evidence="2">Belongs to the flavin monoamine oxidase family.</text>
</comment>
<dbReference type="Gene3D" id="1.10.405.10">
    <property type="entry name" value="Guanine Nucleotide Dissociation Inhibitor, domain 1"/>
    <property type="match status" value="1"/>
</dbReference>